<evidence type="ECO:0000256" key="1">
    <source>
        <dbReference type="SAM" id="MobiDB-lite"/>
    </source>
</evidence>
<name>A0A563DW21_9MICO</name>
<accession>A0A563DW21</accession>
<keyword evidence="3" id="KW-1185">Reference proteome</keyword>
<dbReference type="EMBL" id="VCQV01000027">
    <property type="protein sequence ID" value="TWP34478.1"/>
    <property type="molecule type" value="Genomic_DNA"/>
</dbReference>
<comment type="caution">
    <text evidence="2">The sequence shown here is derived from an EMBL/GenBank/DDBJ whole genome shotgun (WGS) entry which is preliminary data.</text>
</comment>
<dbReference type="OrthoDB" id="4551696at2"/>
<protein>
    <submittedName>
        <fullName evidence="2">Uncharacterized protein</fullName>
    </submittedName>
</protein>
<reference evidence="2 3" key="2">
    <citation type="submission" date="2019-08" db="EMBL/GenBank/DDBJ databases">
        <title>Jejuicoccus antrihumi gen. nov., sp. nov., a new member of the family Dermacoccaceae isolated from a cave.</title>
        <authorList>
            <person name="Schumann P."/>
            <person name="Kim I.S."/>
        </authorList>
    </citation>
    <scope>NUCLEOTIDE SEQUENCE [LARGE SCALE GENOMIC DNA]</scope>
    <source>
        <strain evidence="2 3">C5-26</strain>
    </source>
</reference>
<dbReference type="Proteomes" id="UP000320244">
    <property type="component" value="Unassembled WGS sequence"/>
</dbReference>
<proteinExistence type="predicted"/>
<sequence>MGYNKAWEVQYSRDRARGIRRYVPAERTRARLEMLVTHGASLRTLAKITELSGTAIGQIIAGRRAQVQSRTARRVKQLRLRDVYGDQADGLVPSLGALRRVRALRALGWDGPSLTAAGAAHTNQLLAARRDHITIGRWRQIDQVYERLSMTPGPSPAARRRARHKGWPPPLAWDEDTIDDPGAKPCELAQSNELLVDEVAIRRAVFGDRATLHPAEQATVITTMAAQALSDRQIASATNRSPRTALRIRKRLGTPSQWRPCSPAR</sequence>
<feature type="region of interest" description="Disordered" evidence="1">
    <location>
        <begin position="149"/>
        <end position="170"/>
    </location>
</feature>
<reference evidence="2 3" key="1">
    <citation type="submission" date="2019-05" db="EMBL/GenBank/DDBJ databases">
        <authorList>
            <person name="Lee S.D."/>
        </authorList>
    </citation>
    <scope>NUCLEOTIDE SEQUENCE [LARGE SCALE GENOMIC DNA]</scope>
    <source>
        <strain evidence="2 3">C5-26</strain>
    </source>
</reference>
<organism evidence="2 3">
    <name type="scientific">Leekyejoonella antrihumi</name>
    <dbReference type="NCBI Taxonomy" id="1660198"/>
    <lineage>
        <taxon>Bacteria</taxon>
        <taxon>Bacillati</taxon>
        <taxon>Actinomycetota</taxon>
        <taxon>Actinomycetes</taxon>
        <taxon>Micrococcales</taxon>
        <taxon>Dermacoccaceae</taxon>
        <taxon>Leekyejoonella</taxon>
    </lineage>
</organism>
<evidence type="ECO:0000313" key="3">
    <source>
        <dbReference type="Proteomes" id="UP000320244"/>
    </source>
</evidence>
<dbReference type="AlphaFoldDB" id="A0A563DW21"/>
<evidence type="ECO:0000313" key="2">
    <source>
        <dbReference type="EMBL" id="TWP34478.1"/>
    </source>
</evidence>
<dbReference type="RefSeq" id="WP_146318769.1">
    <property type="nucleotide sequence ID" value="NZ_VCQV01000027.1"/>
</dbReference>
<gene>
    <name evidence="2" type="ORF">FGL98_17340</name>
</gene>